<proteinExistence type="predicted"/>
<comment type="caution">
    <text evidence="2">The sequence shown here is derived from an EMBL/GenBank/DDBJ whole genome shotgun (WGS) entry which is preliminary data.</text>
</comment>
<dbReference type="InterPro" id="IPR001810">
    <property type="entry name" value="F-box_dom"/>
</dbReference>
<dbReference type="Gene3D" id="1.20.1280.50">
    <property type="match status" value="1"/>
</dbReference>
<protein>
    <submittedName>
        <fullName evidence="2">4120_t:CDS:1</fullName>
    </submittedName>
</protein>
<evidence type="ECO:0000259" key="1">
    <source>
        <dbReference type="Pfam" id="PF00646"/>
    </source>
</evidence>
<evidence type="ECO:0000313" key="2">
    <source>
        <dbReference type="EMBL" id="CAG8841429.1"/>
    </source>
</evidence>
<sequence length="243" mass="29554">EKINPFSLILNYINKRNDIINASLVCKEWKNILDNYNFWKKKNEKFGFGLPLPKAKKYKTHYSIFIKNSDKLCWCNKELSTGDTLIRDIYFKIHILEEFCENRNKFYKIKPYNTFITFVQKEINKVIKIIKNEYYYRTGDNCKNYIINQIQILISSIKKEKGKKEKEKKFSNFFYTDFFNIIIHNLYKIINEKDLYIERFGGFVKNFNHSILKFVDYDAIKQEKEEGLYNLLNPNYRKFIENY</sequence>
<dbReference type="EMBL" id="CAJVQB010065790">
    <property type="protein sequence ID" value="CAG8841429.1"/>
    <property type="molecule type" value="Genomic_DNA"/>
</dbReference>
<accession>A0ABN7WUU1</accession>
<dbReference type="SUPFAM" id="SSF81383">
    <property type="entry name" value="F-box domain"/>
    <property type="match status" value="1"/>
</dbReference>
<keyword evidence="3" id="KW-1185">Reference proteome</keyword>
<feature type="non-terminal residue" evidence="2">
    <location>
        <position position="1"/>
    </location>
</feature>
<dbReference type="Proteomes" id="UP000789901">
    <property type="component" value="Unassembled WGS sequence"/>
</dbReference>
<name>A0ABN7WUU1_GIGMA</name>
<reference evidence="2 3" key="1">
    <citation type="submission" date="2021-06" db="EMBL/GenBank/DDBJ databases">
        <authorList>
            <person name="Kallberg Y."/>
            <person name="Tangrot J."/>
            <person name="Rosling A."/>
        </authorList>
    </citation>
    <scope>NUCLEOTIDE SEQUENCE [LARGE SCALE GENOMIC DNA]</scope>
    <source>
        <strain evidence="2 3">120-4 pot B 10/14</strain>
    </source>
</reference>
<organism evidence="2 3">
    <name type="scientific">Gigaspora margarita</name>
    <dbReference type="NCBI Taxonomy" id="4874"/>
    <lineage>
        <taxon>Eukaryota</taxon>
        <taxon>Fungi</taxon>
        <taxon>Fungi incertae sedis</taxon>
        <taxon>Mucoromycota</taxon>
        <taxon>Glomeromycotina</taxon>
        <taxon>Glomeromycetes</taxon>
        <taxon>Diversisporales</taxon>
        <taxon>Gigasporaceae</taxon>
        <taxon>Gigaspora</taxon>
    </lineage>
</organism>
<dbReference type="Pfam" id="PF00646">
    <property type="entry name" value="F-box"/>
    <property type="match status" value="1"/>
</dbReference>
<gene>
    <name evidence="2" type="ORF">GMARGA_LOCUS35424</name>
</gene>
<evidence type="ECO:0000313" key="3">
    <source>
        <dbReference type="Proteomes" id="UP000789901"/>
    </source>
</evidence>
<feature type="domain" description="F-box" evidence="1">
    <location>
        <begin position="17"/>
        <end position="41"/>
    </location>
</feature>
<dbReference type="InterPro" id="IPR036047">
    <property type="entry name" value="F-box-like_dom_sf"/>
</dbReference>